<keyword evidence="1 6" id="KW-1277">Toxin-antitoxin system</keyword>
<keyword evidence="3" id="KW-0808">Transferase</keyword>
<evidence type="ECO:0000259" key="7">
    <source>
        <dbReference type="PROSITE" id="PS52018"/>
    </source>
</evidence>
<comment type="caution">
    <text evidence="8">The sequence shown here is derived from an EMBL/GenBank/DDBJ whole genome shotgun (WGS) entry which is preliminary data.</text>
</comment>
<proteinExistence type="inferred from homology"/>
<dbReference type="Proteomes" id="UP001589758">
    <property type="component" value="Unassembled WGS sequence"/>
</dbReference>
<keyword evidence="5 6" id="KW-0238">DNA-binding</keyword>
<accession>A0ABV6CB04</accession>
<dbReference type="EMBL" id="JBHLXE010000092">
    <property type="protein sequence ID" value="MFC0180135.1"/>
    <property type="molecule type" value="Genomic_DNA"/>
</dbReference>
<organism evidence="8 9">
    <name type="scientific">Thorsellia kenyensis</name>
    <dbReference type="NCBI Taxonomy" id="1549888"/>
    <lineage>
        <taxon>Bacteria</taxon>
        <taxon>Pseudomonadati</taxon>
        <taxon>Pseudomonadota</taxon>
        <taxon>Gammaproteobacteria</taxon>
        <taxon>Enterobacterales</taxon>
        <taxon>Thorselliaceae</taxon>
        <taxon>Thorsellia</taxon>
    </lineage>
</organism>
<dbReference type="InterPro" id="IPR029494">
    <property type="entry name" value="DarT"/>
</dbReference>
<evidence type="ECO:0000256" key="3">
    <source>
        <dbReference type="ARBA" id="ARBA00022679"/>
    </source>
</evidence>
<sequence length="82" mass="9643">MELYDYDIGFNLIEWDTMNKRDYKDLESKNICMAECLSPHIVDISKFFKIYVPTEEIVNIVKSKLEKQFVQIDVTMNQGVSS</sequence>
<comment type="similarity">
    <text evidence="6">Belongs to the DarT ADP-ribosyltransferase family.</text>
</comment>
<keyword evidence="2" id="KW-0328">Glycosyltransferase</keyword>
<dbReference type="PROSITE" id="PS52018">
    <property type="entry name" value="DART"/>
    <property type="match status" value="1"/>
</dbReference>
<keyword evidence="4" id="KW-0548">Nucleotidyltransferase</keyword>
<feature type="domain" description="DarT" evidence="7">
    <location>
        <begin position="1"/>
        <end position="82"/>
    </location>
</feature>
<dbReference type="RefSeq" id="WP_385877254.1">
    <property type="nucleotide sequence ID" value="NZ_JBHLXE010000092.1"/>
</dbReference>
<comment type="caution">
    <text evidence="6">Lacks conserved residue(s) required for the propagation of feature annotation.</text>
</comment>
<name>A0ABV6CB04_9GAMM</name>
<evidence type="ECO:0000256" key="4">
    <source>
        <dbReference type="ARBA" id="ARBA00022695"/>
    </source>
</evidence>
<evidence type="ECO:0000256" key="1">
    <source>
        <dbReference type="ARBA" id="ARBA00022649"/>
    </source>
</evidence>
<evidence type="ECO:0000256" key="2">
    <source>
        <dbReference type="ARBA" id="ARBA00022676"/>
    </source>
</evidence>
<evidence type="ECO:0000256" key="6">
    <source>
        <dbReference type="PROSITE-ProRule" id="PRU01362"/>
    </source>
</evidence>
<keyword evidence="9" id="KW-1185">Reference proteome</keyword>
<gene>
    <name evidence="8" type="ORF">ACFFIT_08585</name>
</gene>
<reference evidence="8 9" key="1">
    <citation type="submission" date="2024-09" db="EMBL/GenBank/DDBJ databases">
        <authorList>
            <person name="Sun Q."/>
            <person name="Mori K."/>
        </authorList>
    </citation>
    <scope>NUCLEOTIDE SEQUENCE [LARGE SCALE GENOMIC DNA]</scope>
    <source>
        <strain evidence="8 9">CCM 8545</strain>
    </source>
</reference>
<dbReference type="Pfam" id="PF14487">
    <property type="entry name" value="DarT"/>
    <property type="match status" value="1"/>
</dbReference>
<evidence type="ECO:0000313" key="9">
    <source>
        <dbReference type="Proteomes" id="UP001589758"/>
    </source>
</evidence>
<evidence type="ECO:0000313" key="8">
    <source>
        <dbReference type="EMBL" id="MFC0180135.1"/>
    </source>
</evidence>
<evidence type="ECO:0000256" key="5">
    <source>
        <dbReference type="ARBA" id="ARBA00023125"/>
    </source>
</evidence>
<protein>
    <submittedName>
        <fullName evidence="8">DarT ssDNA thymidine ADP-ribosyltransferase family protein</fullName>
    </submittedName>
</protein>